<dbReference type="Pfam" id="PF13274">
    <property type="entry name" value="SocA_Panacea"/>
    <property type="match status" value="1"/>
</dbReference>
<dbReference type="InterPro" id="IPR025272">
    <property type="entry name" value="SocA_Panacea"/>
</dbReference>
<dbReference type="NCBIfam" id="TIGR03830">
    <property type="entry name" value="CxxCG_CxxCG_HTH"/>
    <property type="match status" value="1"/>
</dbReference>
<dbReference type="PROSITE" id="PS50943">
    <property type="entry name" value="HTH_CROC1"/>
    <property type="match status" value="1"/>
</dbReference>
<dbReference type="RefSeq" id="WP_199116223.1">
    <property type="nucleotide sequence ID" value="NZ_JAELVQ010000022.1"/>
</dbReference>
<dbReference type="InterPro" id="IPR032758">
    <property type="entry name" value="MqsA/HigA-2"/>
</dbReference>
<dbReference type="Proteomes" id="UP000610931">
    <property type="component" value="Unassembled WGS sequence"/>
</dbReference>
<dbReference type="InterPro" id="IPR001387">
    <property type="entry name" value="Cro/C1-type_HTH"/>
</dbReference>
<accession>A0A8J7LPF1</accession>
<name>A0A8J7LPF1_9FLAO</name>
<evidence type="ECO:0000259" key="1">
    <source>
        <dbReference type="PROSITE" id="PS50943"/>
    </source>
</evidence>
<dbReference type="Pfam" id="PF15731">
    <property type="entry name" value="MqsA_antitoxin"/>
    <property type="match status" value="1"/>
</dbReference>
<evidence type="ECO:0000313" key="3">
    <source>
        <dbReference type="Proteomes" id="UP000610931"/>
    </source>
</evidence>
<dbReference type="GO" id="GO:0003677">
    <property type="term" value="F:DNA binding"/>
    <property type="evidence" value="ECO:0007669"/>
    <property type="project" value="InterPro"/>
</dbReference>
<protein>
    <submittedName>
        <fullName evidence="2">DUF4065 domain-containing protein</fullName>
    </submittedName>
</protein>
<feature type="domain" description="HTH cro/C1-type" evidence="1">
    <location>
        <begin position="71"/>
        <end position="117"/>
    </location>
</feature>
<dbReference type="CDD" id="cd00093">
    <property type="entry name" value="HTH_XRE"/>
    <property type="match status" value="1"/>
</dbReference>
<organism evidence="2 3">
    <name type="scientific">Snuella sedimenti</name>
    <dbReference type="NCBI Taxonomy" id="2798802"/>
    <lineage>
        <taxon>Bacteria</taxon>
        <taxon>Pseudomonadati</taxon>
        <taxon>Bacteroidota</taxon>
        <taxon>Flavobacteriia</taxon>
        <taxon>Flavobacteriales</taxon>
        <taxon>Flavobacteriaceae</taxon>
        <taxon>Snuella</taxon>
    </lineage>
</organism>
<keyword evidence="3" id="KW-1185">Reference proteome</keyword>
<dbReference type="InterPro" id="IPR010982">
    <property type="entry name" value="Lambda_DNA-bd_dom_sf"/>
</dbReference>
<dbReference type="InterPro" id="IPR022452">
    <property type="entry name" value="MqsA"/>
</dbReference>
<reference evidence="2" key="1">
    <citation type="submission" date="2020-12" db="EMBL/GenBank/DDBJ databases">
        <title>Snuella sp. nov., isolated from sediment in Incheon.</title>
        <authorList>
            <person name="Kim W."/>
        </authorList>
    </citation>
    <scope>NUCLEOTIDE SEQUENCE</scope>
    <source>
        <strain evidence="2">CAU 1569</strain>
    </source>
</reference>
<sequence>MKSPITGKEMSIQVRNMVITFRKDSFSVDYPSFYCEDSNEYFTTTQFDTIKMKQVYNQYRDKYNLPFPEEIKEIRSKYGLSAVKMSEILGFGVNGYRNYENGEVPSQSNANLIQLANDPEKFKSLVEISSVFDVDSKEKEELLAKIDNLITKKRKQQFFFRFEDYLLGEKLPDNFSGYIKPSIEKLTEMVVFFAQNMEPYITKLNKLLFYSDFLHYKYEAVSMSGTRYRAIDRGPVPNNYDSIFDFMNREGDVNIIEEERQWGFSKQFVSFKDRTFNSSLFSEIELEILNKVNNTFKDITPDIVEISHTEDAWINNFHNGKSLIDYKYAFNIKNIS</sequence>
<proteinExistence type="predicted"/>
<dbReference type="AlphaFoldDB" id="A0A8J7LPF1"/>
<dbReference type="Gene3D" id="1.10.260.40">
    <property type="entry name" value="lambda repressor-like DNA-binding domains"/>
    <property type="match status" value="1"/>
</dbReference>
<dbReference type="SUPFAM" id="SSF47413">
    <property type="entry name" value="lambda repressor-like DNA-binding domains"/>
    <property type="match status" value="1"/>
</dbReference>
<gene>
    <name evidence="2" type="ORF">JF259_14325</name>
</gene>
<comment type="caution">
    <text evidence="2">The sequence shown here is derived from an EMBL/GenBank/DDBJ whole genome shotgun (WGS) entry which is preliminary data.</text>
</comment>
<evidence type="ECO:0000313" key="2">
    <source>
        <dbReference type="EMBL" id="MBJ6369268.1"/>
    </source>
</evidence>
<dbReference type="EMBL" id="JAELVQ010000022">
    <property type="protein sequence ID" value="MBJ6369268.1"/>
    <property type="molecule type" value="Genomic_DNA"/>
</dbReference>